<gene>
    <name evidence="9" type="ORF">XELAEV_18029636mg</name>
</gene>
<dbReference type="PROSITE" id="PS50853">
    <property type="entry name" value="FN3"/>
    <property type="match status" value="2"/>
</dbReference>
<dbReference type="InterPro" id="IPR050449">
    <property type="entry name" value="Ephrin_rcpt_TKs"/>
</dbReference>
<evidence type="ECO:0000256" key="5">
    <source>
        <dbReference type="ARBA" id="ARBA00022989"/>
    </source>
</evidence>
<dbReference type="CDD" id="cd00063">
    <property type="entry name" value="FN3"/>
    <property type="match status" value="3"/>
</dbReference>
<keyword evidence="4" id="KW-0067">ATP-binding</keyword>
<dbReference type="GO" id="GO:0007411">
    <property type="term" value="P:axon guidance"/>
    <property type="evidence" value="ECO:0007669"/>
    <property type="project" value="TreeGrafter"/>
</dbReference>
<dbReference type="InterPro" id="IPR003961">
    <property type="entry name" value="FN3_dom"/>
</dbReference>
<name>A0A974CSB2_XENLA</name>
<evidence type="ECO:0000259" key="8">
    <source>
        <dbReference type="PROSITE" id="PS50853"/>
    </source>
</evidence>
<accession>A0A974CSB2</accession>
<dbReference type="AlphaFoldDB" id="A0A974CSB2"/>
<dbReference type="InterPro" id="IPR036116">
    <property type="entry name" value="FN3_sf"/>
</dbReference>
<evidence type="ECO:0000313" key="9">
    <source>
        <dbReference type="EMBL" id="OCT78547.1"/>
    </source>
</evidence>
<dbReference type="Gene3D" id="2.60.40.10">
    <property type="entry name" value="Immunoglobulins"/>
    <property type="match status" value="3"/>
</dbReference>
<keyword evidence="5" id="KW-1133">Transmembrane helix</keyword>
<evidence type="ECO:0000256" key="7">
    <source>
        <dbReference type="ARBA" id="ARBA00023170"/>
    </source>
</evidence>
<dbReference type="GO" id="GO:0005524">
    <property type="term" value="F:ATP binding"/>
    <property type="evidence" value="ECO:0007669"/>
    <property type="project" value="UniProtKB-KW"/>
</dbReference>
<evidence type="ECO:0000256" key="1">
    <source>
        <dbReference type="ARBA" id="ARBA00004167"/>
    </source>
</evidence>
<sequence length="351" mass="38347">MRILQFPAFKGNLILESVTIDNLTPGNFYTFYISVVVGESMVEGNDTSISTYTYPGEVVNLTVSNITTSSVFLSWLSPVGNSSSFLIQILQNSTFEMKLATSSAEISDLQPGNLYTFLVSALVGETNIQGNSSEISAYAMPGRIKNLTIVCFTLRTVSLSWQQPEGNYSSYMLRISQFPTFKGVMGLTSVTIDSLTPGNFYTFYVSAAVGEYFAEGDSTNISIYMKPEQVKNLTSYNISSTSLSLKWDPPNGNYSSFLIQLLGNTSFSLTVPSEGNISASLVQMLDNSTSSRIVKSNVVSIEGLTPGNMYTFFITALVGESNLQGDSATIAPYTSRCIFCNKCNILLFQQY</sequence>
<dbReference type="PANTHER" id="PTHR46877">
    <property type="entry name" value="EPH RECEPTOR A5"/>
    <property type="match status" value="1"/>
</dbReference>
<dbReference type="GO" id="GO:0005005">
    <property type="term" value="F:transmembrane-ephrin receptor activity"/>
    <property type="evidence" value="ECO:0007669"/>
    <property type="project" value="TreeGrafter"/>
</dbReference>
<keyword evidence="6" id="KW-0472">Membrane</keyword>
<feature type="domain" description="Fibronectin type-III" evidence="8">
    <location>
        <begin position="229"/>
        <end position="338"/>
    </location>
</feature>
<reference evidence="10" key="1">
    <citation type="journal article" date="2016" name="Nature">
        <title>Genome evolution in the allotetraploid frog Xenopus laevis.</title>
        <authorList>
            <person name="Session A.M."/>
            <person name="Uno Y."/>
            <person name="Kwon T."/>
            <person name="Chapman J.A."/>
            <person name="Toyoda A."/>
            <person name="Takahashi S."/>
            <person name="Fukui A."/>
            <person name="Hikosaka A."/>
            <person name="Suzuki A."/>
            <person name="Kondo M."/>
            <person name="van Heeringen S.J."/>
            <person name="Quigley I."/>
            <person name="Heinz S."/>
            <person name="Ogino H."/>
            <person name="Ochi H."/>
            <person name="Hellsten U."/>
            <person name="Lyons J.B."/>
            <person name="Simakov O."/>
            <person name="Putnam N."/>
            <person name="Stites J."/>
            <person name="Kuroki Y."/>
            <person name="Tanaka T."/>
            <person name="Michiue T."/>
            <person name="Watanabe M."/>
            <person name="Bogdanovic O."/>
            <person name="Lister R."/>
            <person name="Georgiou G."/>
            <person name="Paranjpe S.S."/>
            <person name="van Kruijsbergen I."/>
            <person name="Shu S."/>
            <person name="Carlson J."/>
            <person name="Kinoshita T."/>
            <person name="Ohta Y."/>
            <person name="Mawaribuchi S."/>
            <person name="Jenkins J."/>
            <person name="Grimwood J."/>
            <person name="Schmutz J."/>
            <person name="Mitros T."/>
            <person name="Mozaffari S.V."/>
            <person name="Suzuki Y."/>
            <person name="Haramoto Y."/>
            <person name="Yamamoto T.S."/>
            <person name="Takagi C."/>
            <person name="Heald R."/>
            <person name="Miller K."/>
            <person name="Haudenschild C."/>
            <person name="Kitzman J."/>
            <person name="Nakayama T."/>
            <person name="Izutsu Y."/>
            <person name="Robert J."/>
            <person name="Fortriede J."/>
            <person name="Burns K."/>
            <person name="Lotay V."/>
            <person name="Karimi K."/>
            <person name="Yasuoka Y."/>
            <person name="Dichmann D.S."/>
            <person name="Flajnik M.F."/>
            <person name="Houston D.W."/>
            <person name="Shendure J."/>
            <person name="DuPasquier L."/>
            <person name="Vize P.D."/>
            <person name="Zorn A.M."/>
            <person name="Ito M."/>
            <person name="Marcotte E.M."/>
            <person name="Wallingford J.B."/>
            <person name="Ito Y."/>
            <person name="Asashima M."/>
            <person name="Ueno N."/>
            <person name="Matsuda Y."/>
            <person name="Veenstra G.J."/>
            <person name="Fujiyama A."/>
            <person name="Harland R.M."/>
            <person name="Taira M."/>
            <person name="Rokhsar D.S."/>
        </authorList>
    </citation>
    <scope>NUCLEOTIDE SEQUENCE [LARGE SCALE GENOMIC DNA]</scope>
    <source>
        <strain evidence="10">J</strain>
    </source>
</reference>
<dbReference type="InterPro" id="IPR013783">
    <property type="entry name" value="Ig-like_fold"/>
</dbReference>
<evidence type="ECO:0000313" key="10">
    <source>
        <dbReference type="Proteomes" id="UP000694892"/>
    </source>
</evidence>
<protein>
    <recommendedName>
        <fullName evidence="8">Fibronectin type-III domain-containing protein</fullName>
    </recommendedName>
</protein>
<dbReference type="Proteomes" id="UP000694892">
    <property type="component" value="Chromosome 5S"/>
</dbReference>
<evidence type="ECO:0000256" key="4">
    <source>
        <dbReference type="ARBA" id="ARBA00022840"/>
    </source>
</evidence>
<dbReference type="GO" id="GO:0005886">
    <property type="term" value="C:plasma membrane"/>
    <property type="evidence" value="ECO:0007669"/>
    <property type="project" value="TreeGrafter"/>
</dbReference>
<dbReference type="GO" id="GO:0030425">
    <property type="term" value="C:dendrite"/>
    <property type="evidence" value="ECO:0007669"/>
    <property type="project" value="TreeGrafter"/>
</dbReference>
<evidence type="ECO:0000256" key="6">
    <source>
        <dbReference type="ARBA" id="ARBA00023136"/>
    </source>
</evidence>
<comment type="subcellular location">
    <subcellularLocation>
        <location evidence="1">Membrane</location>
        <topology evidence="1">Single-pass membrane protein</topology>
    </subcellularLocation>
</comment>
<dbReference type="SUPFAM" id="SSF49265">
    <property type="entry name" value="Fibronectin type III"/>
    <property type="match status" value="2"/>
</dbReference>
<dbReference type="OMA" id="IVCVTEH"/>
<dbReference type="SMART" id="SM00060">
    <property type="entry name" value="FN3"/>
    <property type="match status" value="3"/>
</dbReference>
<organism evidence="9 10">
    <name type="scientific">Xenopus laevis</name>
    <name type="common">African clawed frog</name>
    <dbReference type="NCBI Taxonomy" id="8355"/>
    <lineage>
        <taxon>Eukaryota</taxon>
        <taxon>Metazoa</taxon>
        <taxon>Chordata</taxon>
        <taxon>Craniata</taxon>
        <taxon>Vertebrata</taxon>
        <taxon>Euteleostomi</taxon>
        <taxon>Amphibia</taxon>
        <taxon>Batrachia</taxon>
        <taxon>Anura</taxon>
        <taxon>Pipoidea</taxon>
        <taxon>Pipidae</taxon>
        <taxon>Xenopodinae</taxon>
        <taxon>Xenopus</taxon>
        <taxon>Xenopus</taxon>
    </lineage>
</organism>
<evidence type="ECO:0000256" key="2">
    <source>
        <dbReference type="ARBA" id="ARBA00022692"/>
    </source>
</evidence>
<keyword evidence="7" id="KW-0675">Receptor</keyword>
<evidence type="ECO:0000256" key="3">
    <source>
        <dbReference type="ARBA" id="ARBA00022741"/>
    </source>
</evidence>
<keyword evidence="3" id="KW-0547">Nucleotide-binding</keyword>
<dbReference type="EMBL" id="CM004475">
    <property type="protein sequence ID" value="OCT78547.1"/>
    <property type="molecule type" value="Genomic_DNA"/>
</dbReference>
<dbReference type="Pfam" id="PF00041">
    <property type="entry name" value="fn3"/>
    <property type="match status" value="3"/>
</dbReference>
<feature type="domain" description="Fibronectin type-III" evidence="8">
    <location>
        <begin position="57"/>
        <end position="143"/>
    </location>
</feature>
<proteinExistence type="predicted"/>
<keyword evidence="2" id="KW-0812">Transmembrane</keyword>
<dbReference type="PANTHER" id="PTHR46877:SF9">
    <property type="entry name" value="EPHRIN TYPE-A RECEPTOR 7"/>
    <property type="match status" value="1"/>
</dbReference>